<dbReference type="PROSITE" id="PS00778">
    <property type="entry name" value="HIS_ACID_PHOSPHAT_2"/>
    <property type="match status" value="1"/>
</dbReference>
<dbReference type="AlphaFoldDB" id="A0A9P5X9W0"/>
<proteinExistence type="inferred from homology"/>
<dbReference type="InterPro" id="IPR000560">
    <property type="entry name" value="His_Pase_clade-2"/>
</dbReference>
<evidence type="ECO:0000256" key="2">
    <source>
        <dbReference type="ARBA" id="ARBA00022801"/>
    </source>
</evidence>
<dbReference type="SUPFAM" id="SSF53254">
    <property type="entry name" value="Phosphoglycerate mutase-like"/>
    <property type="match status" value="1"/>
</dbReference>
<evidence type="ECO:0000256" key="3">
    <source>
        <dbReference type="SAM" id="MobiDB-lite"/>
    </source>
</evidence>
<sequence length="459" mass="51659">MGLTSAHGSHKEINGEPGSYTYRPPQAPLDVEGYPAAPAGLELEQVHVFVRHGERSPVGIRLADPPANIPSHWNLCKIARRFQAVAAEGTNNPGARMGWDGSPSTRKLIEWKDGTVMDNECLLGELTDIGRQSTYNYGVALRKLYVDRLGFIPDTLKDVHNVYFRSTNMPRTVESLQQIMYGLYPNGKCLEHAYPPLLIRNGRDENLIGNTYSCKRLEILQISFAKAAAEAYNPMLGHLDKKVSKYINGNPIRVDGRPRASGIMDTIRASIAHGIRVPPEFEDKGVVDLIEQAVVQEWFADKTEEVRRLAMGRLLEDLTDKMHRKIEKGEKDPLKFLVHSTHDTAIAGLCSTLDVFDEKWPAFTASITFELFKRQMKPESQQQGQTQSLLTKLGAGTPPVEYYVRVRHQNKNMHLPLCAEKGKHLEGAPEFCTFKAFRERMKELIPEDWDAECVPTGWP</sequence>
<name>A0A9P5X9W0_9AGAR</name>
<comment type="similarity">
    <text evidence="1">Belongs to the histidine acid phosphatase family.</text>
</comment>
<dbReference type="CDD" id="cd07061">
    <property type="entry name" value="HP_HAP_like"/>
    <property type="match status" value="1"/>
</dbReference>
<dbReference type="PANTHER" id="PTHR11567">
    <property type="entry name" value="ACID PHOSPHATASE-RELATED"/>
    <property type="match status" value="1"/>
</dbReference>
<dbReference type="Gene3D" id="3.40.50.1240">
    <property type="entry name" value="Phosphoglycerate mutase-like"/>
    <property type="match status" value="1"/>
</dbReference>
<reference evidence="4" key="1">
    <citation type="submission" date="2020-11" db="EMBL/GenBank/DDBJ databases">
        <authorList>
            <consortium name="DOE Joint Genome Institute"/>
            <person name="Ahrendt S."/>
            <person name="Riley R."/>
            <person name="Andreopoulos W."/>
            <person name="Labutti K."/>
            <person name="Pangilinan J."/>
            <person name="Ruiz-Duenas F.J."/>
            <person name="Barrasa J.M."/>
            <person name="Sanchez-Garcia M."/>
            <person name="Camarero S."/>
            <person name="Miyauchi S."/>
            <person name="Serrano A."/>
            <person name="Linde D."/>
            <person name="Babiker R."/>
            <person name="Drula E."/>
            <person name="Ayuso-Fernandez I."/>
            <person name="Pacheco R."/>
            <person name="Padilla G."/>
            <person name="Ferreira P."/>
            <person name="Barriuso J."/>
            <person name="Kellner H."/>
            <person name="Castanera R."/>
            <person name="Alfaro M."/>
            <person name="Ramirez L."/>
            <person name="Pisabarro A.G."/>
            <person name="Kuo A."/>
            <person name="Tritt A."/>
            <person name="Lipzen A."/>
            <person name="He G."/>
            <person name="Yan M."/>
            <person name="Ng V."/>
            <person name="Cullen D."/>
            <person name="Martin F."/>
            <person name="Rosso M.-N."/>
            <person name="Henrissat B."/>
            <person name="Hibbett D."/>
            <person name="Martinez A.T."/>
            <person name="Grigoriev I.V."/>
        </authorList>
    </citation>
    <scope>NUCLEOTIDE SEQUENCE</scope>
    <source>
        <strain evidence="4">MF-IS2</strain>
    </source>
</reference>
<comment type="caution">
    <text evidence="4">The sequence shown here is derived from an EMBL/GenBank/DDBJ whole genome shotgun (WGS) entry which is preliminary data.</text>
</comment>
<dbReference type="PANTHER" id="PTHR11567:SF110">
    <property type="entry name" value="2-PHOSPHOXYLOSE PHOSPHATASE 1"/>
    <property type="match status" value="1"/>
</dbReference>
<keyword evidence="5" id="KW-1185">Reference proteome</keyword>
<evidence type="ECO:0000313" key="4">
    <source>
        <dbReference type="EMBL" id="KAF9447139.1"/>
    </source>
</evidence>
<feature type="region of interest" description="Disordered" evidence="3">
    <location>
        <begin position="1"/>
        <end position="27"/>
    </location>
</feature>
<evidence type="ECO:0000256" key="1">
    <source>
        <dbReference type="ARBA" id="ARBA00005375"/>
    </source>
</evidence>
<dbReference type="InterPro" id="IPR033379">
    <property type="entry name" value="Acid_Pase_AS"/>
</dbReference>
<dbReference type="InterPro" id="IPR050645">
    <property type="entry name" value="Histidine_acid_phosphatase"/>
</dbReference>
<dbReference type="EMBL" id="MU151213">
    <property type="protein sequence ID" value="KAF9447139.1"/>
    <property type="molecule type" value="Genomic_DNA"/>
</dbReference>
<organism evidence="4 5">
    <name type="scientific">Macrolepiota fuliginosa MF-IS2</name>
    <dbReference type="NCBI Taxonomy" id="1400762"/>
    <lineage>
        <taxon>Eukaryota</taxon>
        <taxon>Fungi</taxon>
        <taxon>Dikarya</taxon>
        <taxon>Basidiomycota</taxon>
        <taxon>Agaricomycotina</taxon>
        <taxon>Agaricomycetes</taxon>
        <taxon>Agaricomycetidae</taxon>
        <taxon>Agaricales</taxon>
        <taxon>Agaricineae</taxon>
        <taxon>Agaricaceae</taxon>
        <taxon>Macrolepiota</taxon>
    </lineage>
</organism>
<dbReference type="Proteomes" id="UP000807342">
    <property type="component" value="Unassembled WGS sequence"/>
</dbReference>
<evidence type="ECO:0000313" key="5">
    <source>
        <dbReference type="Proteomes" id="UP000807342"/>
    </source>
</evidence>
<dbReference type="GO" id="GO:0016791">
    <property type="term" value="F:phosphatase activity"/>
    <property type="evidence" value="ECO:0007669"/>
    <property type="project" value="TreeGrafter"/>
</dbReference>
<gene>
    <name evidence="4" type="ORF">P691DRAFT_793774</name>
</gene>
<accession>A0A9P5X9W0</accession>
<dbReference type="Pfam" id="PF00328">
    <property type="entry name" value="His_Phos_2"/>
    <property type="match status" value="1"/>
</dbReference>
<protein>
    <submittedName>
        <fullName evidence="4">Phosphoglycerate mutase-like protein</fullName>
    </submittedName>
</protein>
<dbReference type="OrthoDB" id="10257284at2759"/>
<dbReference type="InterPro" id="IPR029033">
    <property type="entry name" value="His_PPase_superfam"/>
</dbReference>
<keyword evidence="2" id="KW-0378">Hydrolase</keyword>